<accession>A0A5C8ZQW3</accession>
<sequence length="85" mass="9092">MRTLLLTLAALSLSVSGAAQASDNAGTDAGAERTVRIQQVEMKGKPPFKRDVEVLEISDAAAIEESTQAQKSRSPKGRPPLARFR</sequence>
<dbReference type="AlphaFoldDB" id="A0A5C8ZQW3"/>
<keyword evidence="2" id="KW-0732">Signal</keyword>
<dbReference type="Proteomes" id="UP000321039">
    <property type="component" value="Unassembled WGS sequence"/>
</dbReference>
<feature type="chain" id="PRO_5022870891" evidence="2">
    <location>
        <begin position="22"/>
        <end position="85"/>
    </location>
</feature>
<protein>
    <submittedName>
        <fullName evidence="3">Uncharacterized protein</fullName>
    </submittedName>
</protein>
<evidence type="ECO:0000313" key="3">
    <source>
        <dbReference type="EMBL" id="TXS89887.1"/>
    </source>
</evidence>
<organism evidence="3 4">
    <name type="scientific">Parahaliea maris</name>
    <dbReference type="NCBI Taxonomy" id="2716870"/>
    <lineage>
        <taxon>Bacteria</taxon>
        <taxon>Pseudomonadati</taxon>
        <taxon>Pseudomonadota</taxon>
        <taxon>Gammaproteobacteria</taxon>
        <taxon>Cellvibrionales</taxon>
        <taxon>Halieaceae</taxon>
        <taxon>Parahaliea</taxon>
    </lineage>
</organism>
<feature type="signal peptide" evidence="2">
    <location>
        <begin position="1"/>
        <end position="21"/>
    </location>
</feature>
<proteinExistence type="predicted"/>
<name>A0A5C8ZQW3_9GAMM</name>
<reference evidence="3 4" key="1">
    <citation type="submission" date="2019-08" db="EMBL/GenBank/DDBJ databases">
        <title>Parahaliea maris sp. nov., isolated from the surface seawater.</title>
        <authorList>
            <person name="Liu Y."/>
        </authorList>
    </citation>
    <scope>NUCLEOTIDE SEQUENCE [LARGE SCALE GENOMIC DNA]</scope>
    <source>
        <strain evidence="3 4">HSLHS9</strain>
    </source>
</reference>
<dbReference type="EMBL" id="VRZA01000009">
    <property type="protein sequence ID" value="TXS89887.1"/>
    <property type="molecule type" value="Genomic_DNA"/>
</dbReference>
<gene>
    <name evidence="3" type="ORF">FV139_19365</name>
</gene>
<keyword evidence="4" id="KW-1185">Reference proteome</keyword>
<evidence type="ECO:0000256" key="1">
    <source>
        <dbReference type="SAM" id="MobiDB-lite"/>
    </source>
</evidence>
<feature type="region of interest" description="Disordered" evidence="1">
    <location>
        <begin position="63"/>
        <end position="85"/>
    </location>
</feature>
<evidence type="ECO:0000313" key="4">
    <source>
        <dbReference type="Proteomes" id="UP000321039"/>
    </source>
</evidence>
<evidence type="ECO:0000256" key="2">
    <source>
        <dbReference type="SAM" id="SignalP"/>
    </source>
</evidence>
<dbReference type="RefSeq" id="WP_148070136.1">
    <property type="nucleotide sequence ID" value="NZ_VRZA01000009.1"/>
</dbReference>
<comment type="caution">
    <text evidence="3">The sequence shown here is derived from an EMBL/GenBank/DDBJ whole genome shotgun (WGS) entry which is preliminary data.</text>
</comment>